<keyword evidence="2" id="KW-1277">Toxin-antitoxin system</keyword>
<dbReference type="InterPro" id="IPR052038">
    <property type="entry name" value="Type-VII_TA_antitoxin"/>
</dbReference>
<comment type="catalytic activity">
    <reaction evidence="12">
        <text>L-tyrosyl-[protein] + ATP = O-(5'-adenylyl)-L-tyrosyl-[protein] + diphosphate</text>
        <dbReference type="Rhea" id="RHEA:54288"/>
        <dbReference type="Rhea" id="RHEA-COMP:10136"/>
        <dbReference type="Rhea" id="RHEA-COMP:13846"/>
        <dbReference type="ChEBI" id="CHEBI:30616"/>
        <dbReference type="ChEBI" id="CHEBI:33019"/>
        <dbReference type="ChEBI" id="CHEBI:46858"/>
        <dbReference type="ChEBI" id="CHEBI:83624"/>
        <dbReference type="EC" id="2.7.7.108"/>
    </reaction>
</comment>
<dbReference type="Gene3D" id="3.30.460.10">
    <property type="entry name" value="Beta Polymerase, domain 2"/>
    <property type="match status" value="1"/>
</dbReference>
<gene>
    <name evidence="14" type="ORF">HYG87_00975</name>
</gene>
<evidence type="ECO:0000256" key="8">
    <source>
        <dbReference type="ARBA" id="ARBA00022842"/>
    </source>
</evidence>
<dbReference type="InterPro" id="IPR002934">
    <property type="entry name" value="Polymerase_NTP_transf_dom"/>
</dbReference>
<evidence type="ECO:0000256" key="6">
    <source>
        <dbReference type="ARBA" id="ARBA00022741"/>
    </source>
</evidence>
<dbReference type="InterPro" id="IPR043519">
    <property type="entry name" value="NT_sf"/>
</dbReference>
<keyword evidence="15" id="KW-1185">Reference proteome</keyword>
<dbReference type="SUPFAM" id="SSF81301">
    <property type="entry name" value="Nucleotidyltransferase"/>
    <property type="match status" value="1"/>
</dbReference>
<dbReference type="KEGG" id="meme:HYG87_00975"/>
<evidence type="ECO:0000256" key="9">
    <source>
        <dbReference type="ARBA" id="ARBA00034531"/>
    </source>
</evidence>
<comment type="cofactor">
    <cofactor evidence="1">
        <name>Mg(2+)</name>
        <dbReference type="ChEBI" id="CHEBI:18420"/>
    </cofactor>
</comment>
<dbReference type="Pfam" id="PF01909">
    <property type="entry name" value="NTP_transf_2"/>
    <property type="match status" value="1"/>
</dbReference>
<keyword evidence="4" id="KW-0548">Nucleotidyltransferase</keyword>
<reference evidence="14" key="1">
    <citation type="submission" date="2020-07" db="EMBL/GenBank/DDBJ databases">
        <title>Methanobacterium. sp. MethCan genome.</title>
        <authorList>
            <person name="Postec A."/>
            <person name="Quemeneur M."/>
        </authorList>
    </citation>
    <scope>NUCLEOTIDE SEQUENCE</scope>
    <source>
        <strain evidence="14">MethCAN</strain>
    </source>
</reference>
<dbReference type="GO" id="GO:0070733">
    <property type="term" value="F:AMPylase activity"/>
    <property type="evidence" value="ECO:0007669"/>
    <property type="project" value="UniProtKB-EC"/>
</dbReference>
<evidence type="ECO:0000256" key="5">
    <source>
        <dbReference type="ARBA" id="ARBA00022723"/>
    </source>
</evidence>
<evidence type="ECO:0000313" key="14">
    <source>
        <dbReference type="EMBL" id="QUH22435.1"/>
    </source>
</evidence>
<evidence type="ECO:0000256" key="10">
    <source>
        <dbReference type="ARBA" id="ARBA00038276"/>
    </source>
</evidence>
<evidence type="ECO:0000256" key="7">
    <source>
        <dbReference type="ARBA" id="ARBA00022840"/>
    </source>
</evidence>
<keyword evidence="7" id="KW-0067">ATP-binding</keyword>
<dbReference type="GeneID" id="64819293"/>
<dbReference type="AlphaFoldDB" id="A0A8T8K4N6"/>
<dbReference type="GO" id="GO:0005524">
    <property type="term" value="F:ATP binding"/>
    <property type="evidence" value="ECO:0007669"/>
    <property type="project" value="UniProtKB-KW"/>
</dbReference>
<evidence type="ECO:0000259" key="13">
    <source>
        <dbReference type="Pfam" id="PF01909"/>
    </source>
</evidence>
<comment type="catalytic activity">
    <reaction evidence="11">
        <text>O-(5'-adenylyl)-L-tyrosyl-[protein] + ATP = O-[5'-(adenylyl-(5'-&gt;3')-adenylyl)]-L-tyrosyl-[protein] + diphosphate</text>
        <dbReference type="Rhea" id="RHEA:66528"/>
        <dbReference type="Rhea" id="RHEA-COMP:13846"/>
        <dbReference type="Rhea" id="RHEA-COMP:17046"/>
        <dbReference type="ChEBI" id="CHEBI:30616"/>
        <dbReference type="ChEBI" id="CHEBI:33019"/>
        <dbReference type="ChEBI" id="CHEBI:83624"/>
        <dbReference type="ChEBI" id="CHEBI:167160"/>
    </reaction>
</comment>
<dbReference type="CDD" id="cd05403">
    <property type="entry name" value="NT_KNTase_like"/>
    <property type="match status" value="1"/>
</dbReference>
<name>A0A8T8K4N6_9EURY</name>
<dbReference type="RefSeq" id="WP_211533380.1">
    <property type="nucleotide sequence ID" value="NZ_CP058560.1"/>
</dbReference>
<dbReference type="PANTHER" id="PTHR33571:SF19">
    <property type="entry name" value="PROTEIN ADENYLYLTRANSFERASE MJ0128-RELATED"/>
    <property type="match status" value="1"/>
</dbReference>
<dbReference type="EC" id="2.7.7.108" evidence="9"/>
<evidence type="ECO:0000256" key="12">
    <source>
        <dbReference type="ARBA" id="ARBA00048696"/>
    </source>
</evidence>
<evidence type="ECO:0000256" key="2">
    <source>
        <dbReference type="ARBA" id="ARBA00022649"/>
    </source>
</evidence>
<evidence type="ECO:0000256" key="1">
    <source>
        <dbReference type="ARBA" id="ARBA00001946"/>
    </source>
</evidence>
<comment type="similarity">
    <text evidence="10">Belongs to the MntA antitoxin family.</text>
</comment>
<dbReference type="GO" id="GO:0046872">
    <property type="term" value="F:metal ion binding"/>
    <property type="evidence" value="ECO:0007669"/>
    <property type="project" value="UniProtKB-KW"/>
</dbReference>
<keyword evidence="3" id="KW-0808">Transferase</keyword>
<keyword evidence="6" id="KW-0547">Nucleotide-binding</keyword>
<keyword evidence="8" id="KW-0460">Magnesium</keyword>
<dbReference type="EMBL" id="CP058560">
    <property type="protein sequence ID" value="QUH22435.1"/>
    <property type="molecule type" value="Genomic_DNA"/>
</dbReference>
<sequence>MKTKSEVLKILETDFQFLRENFHVDKIGLFGSYARQEQSEKSDLDLLINFETTPDFIQLVELEGYLSDLLDIKVEILTSGGIKDRVRPNIMKDMEFVKVKSK</sequence>
<organism evidence="14 15">
    <name type="scientific">Methanobacterium alkalithermotolerans</name>
    <dbReference type="NCBI Taxonomy" id="2731220"/>
    <lineage>
        <taxon>Archaea</taxon>
        <taxon>Methanobacteriati</taxon>
        <taxon>Methanobacteriota</taxon>
        <taxon>Methanomada group</taxon>
        <taxon>Methanobacteria</taxon>
        <taxon>Methanobacteriales</taxon>
        <taxon>Methanobacteriaceae</taxon>
        <taxon>Methanobacterium</taxon>
    </lineage>
</organism>
<evidence type="ECO:0000256" key="3">
    <source>
        <dbReference type="ARBA" id="ARBA00022679"/>
    </source>
</evidence>
<accession>A0A8T8K4N6</accession>
<feature type="domain" description="Polymerase nucleotidyl transferase" evidence="13">
    <location>
        <begin position="16"/>
        <end position="95"/>
    </location>
</feature>
<dbReference type="OrthoDB" id="61846at2157"/>
<protein>
    <recommendedName>
        <fullName evidence="9">protein adenylyltransferase</fullName>
        <ecNumber evidence="9">2.7.7.108</ecNumber>
    </recommendedName>
</protein>
<dbReference type="Proteomes" id="UP000681041">
    <property type="component" value="Chromosome"/>
</dbReference>
<evidence type="ECO:0000256" key="4">
    <source>
        <dbReference type="ARBA" id="ARBA00022695"/>
    </source>
</evidence>
<dbReference type="PANTHER" id="PTHR33571">
    <property type="entry name" value="SSL8005 PROTEIN"/>
    <property type="match status" value="1"/>
</dbReference>
<keyword evidence="5" id="KW-0479">Metal-binding</keyword>
<evidence type="ECO:0000313" key="15">
    <source>
        <dbReference type="Proteomes" id="UP000681041"/>
    </source>
</evidence>
<proteinExistence type="inferred from homology"/>
<evidence type="ECO:0000256" key="11">
    <source>
        <dbReference type="ARBA" id="ARBA00047518"/>
    </source>
</evidence>